<feature type="transmembrane region" description="Helical" evidence="1">
    <location>
        <begin position="32"/>
        <end position="54"/>
    </location>
</feature>
<evidence type="ECO:0000313" key="3">
    <source>
        <dbReference type="Proteomes" id="UP000306753"/>
    </source>
</evidence>
<proteinExistence type="predicted"/>
<comment type="caution">
    <text evidence="2">The sequence shown here is derived from an EMBL/GenBank/DDBJ whole genome shotgun (WGS) entry which is preliminary data.</text>
</comment>
<feature type="transmembrane region" description="Helical" evidence="1">
    <location>
        <begin position="130"/>
        <end position="149"/>
    </location>
</feature>
<name>A0A5R9QFV7_9GAMM</name>
<sequence>MQKKWLDRPATEDTAWIDLAIEGSNGLFRRHLWLVAKVAPPLFGFAIFVLYFYRNRFYPSFDLFQFTSLLLAAAAIGFVVIGVLVVPLFLPGAWIFSQFLDHKAIKDELRYSRPYLDHERGWWVLKLGCLVYWLPYLACTTGLVTVLLLAPKLFALSVMLVPVLTCLLVGLIVQAAFGLPRFSFIRYLWTTDVAVMIVGGFVAVVLIQSAPIIEGFDIGAWKWLVYGLVMIVLSFIAAMCSFIFIAGWNVALHVAAFFALAIAGYSGALTTLPEKTVGALGLGHYRAQTLLLERSYCDAIAAEQLPLDDGCALTDIHVVWSLGEHLVFRTDDERTVQIPSTFVRAIVRSDK</sequence>
<dbReference type="EMBL" id="QLAG01000008">
    <property type="protein sequence ID" value="TLX64024.1"/>
    <property type="molecule type" value="Genomic_DNA"/>
</dbReference>
<gene>
    <name evidence="2" type="ORF">DN820_08415</name>
</gene>
<evidence type="ECO:0000313" key="2">
    <source>
        <dbReference type="EMBL" id="TLX64024.1"/>
    </source>
</evidence>
<accession>A0A5R9QFV7</accession>
<dbReference type="Proteomes" id="UP000306753">
    <property type="component" value="Unassembled WGS sequence"/>
</dbReference>
<dbReference type="AlphaFoldDB" id="A0A5R9QFV7"/>
<keyword evidence="1" id="KW-0472">Membrane</keyword>
<keyword evidence="1" id="KW-0812">Transmembrane</keyword>
<feature type="transmembrane region" description="Helical" evidence="1">
    <location>
        <begin position="66"/>
        <end position="90"/>
    </location>
</feature>
<feature type="transmembrane region" description="Helical" evidence="1">
    <location>
        <begin position="251"/>
        <end position="272"/>
    </location>
</feature>
<reference evidence="2 3" key="1">
    <citation type="journal article" date="2017" name="Eur. J. Clin. Microbiol. Infect. Dis.">
        <title>Uncommonly isolated clinical Pseudomonas: identification and phylogenetic assignation.</title>
        <authorList>
            <person name="Mulet M."/>
            <person name="Gomila M."/>
            <person name="Ramirez A."/>
            <person name="Cardew S."/>
            <person name="Moore E.R."/>
            <person name="Lalucat J."/>
            <person name="Garcia-Valdes E."/>
        </authorList>
    </citation>
    <scope>NUCLEOTIDE SEQUENCE [LARGE SCALE GENOMIC DNA]</scope>
    <source>
        <strain evidence="2 3">SD129</strain>
    </source>
</reference>
<organism evidence="2 3">
    <name type="scientific">Stutzerimonas nosocomialis</name>
    <dbReference type="NCBI Taxonomy" id="1056496"/>
    <lineage>
        <taxon>Bacteria</taxon>
        <taxon>Pseudomonadati</taxon>
        <taxon>Pseudomonadota</taxon>
        <taxon>Gammaproteobacteria</taxon>
        <taxon>Pseudomonadales</taxon>
        <taxon>Pseudomonadaceae</taxon>
        <taxon>Stutzerimonas</taxon>
    </lineage>
</organism>
<feature type="transmembrane region" description="Helical" evidence="1">
    <location>
        <begin position="189"/>
        <end position="211"/>
    </location>
</feature>
<evidence type="ECO:0000256" key="1">
    <source>
        <dbReference type="SAM" id="Phobius"/>
    </source>
</evidence>
<dbReference type="RefSeq" id="WP_138411431.1">
    <property type="nucleotide sequence ID" value="NZ_QLAF01000017.1"/>
</dbReference>
<protein>
    <submittedName>
        <fullName evidence="2">Uncharacterized protein</fullName>
    </submittedName>
</protein>
<feature type="transmembrane region" description="Helical" evidence="1">
    <location>
        <begin position="223"/>
        <end position="245"/>
    </location>
</feature>
<feature type="transmembrane region" description="Helical" evidence="1">
    <location>
        <begin position="156"/>
        <end position="177"/>
    </location>
</feature>
<keyword evidence="1" id="KW-1133">Transmembrane helix</keyword>
<keyword evidence="3" id="KW-1185">Reference proteome</keyword>